<reference evidence="9" key="2">
    <citation type="submission" date="2022-08" db="UniProtKB">
        <authorList>
            <consortium name="EnsemblMetazoa"/>
        </authorList>
    </citation>
    <scope>IDENTIFICATION</scope>
    <source>
        <strain evidence="9">STECLA/ALBI9_A</strain>
    </source>
</reference>
<dbReference type="GeneID" id="118459743"/>
<dbReference type="VEuPathDB" id="VectorBase:AALB20_029817"/>
<keyword evidence="4" id="KW-0812">Transmembrane</keyword>
<dbReference type="AlphaFoldDB" id="A0A182G0B7"/>
<evidence type="ECO:0000256" key="3">
    <source>
        <dbReference type="ARBA" id="ARBA00022475"/>
    </source>
</evidence>
<dbReference type="PANTHER" id="PTHR21421">
    <property type="entry name" value="GUSTATORY RECEPTOR"/>
    <property type="match status" value="1"/>
</dbReference>
<dbReference type="GO" id="GO:0033041">
    <property type="term" value="F:sweet taste receptor activity"/>
    <property type="evidence" value="ECO:0007669"/>
    <property type="project" value="TreeGrafter"/>
</dbReference>
<comment type="similarity">
    <text evidence="2">Belongs to the insect chemoreceptor superfamily. Gustatory receptor (GR) family. Gr5a subfamily.</text>
</comment>
<keyword evidence="5" id="KW-1133">Transmembrane helix</keyword>
<organism evidence="9 10">
    <name type="scientific">Anopheles albimanus</name>
    <name type="common">New world malaria mosquito</name>
    <dbReference type="NCBI Taxonomy" id="7167"/>
    <lineage>
        <taxon>Eukaryota</taxon>
        <taxon>Metazoa</taxon>
        <taxon>Ecdysozoa</taxon>
        <taxon>Arthropoda</taxon>
        <taxon>Hexapoda</taxon>
        <taxon>Insecta</taxon>
        <taxon>Pterygota</taxon>
        <taxon>Neoptera</taxon>
        <taxon>Endopterygota</taxon>
        <taxon>Diptera</taxon>
        <taxon>Nematocera</taxon>
        <taxon>Culicoidea</taxon>
        <taxon>Culicidae</taxon>
        <taxon>Anophelinae</taxon>
        <taxon>Anopheles</taxon>
    </lineage>
</organism>
<dbReference type="EnsemblMetazoa" id="AALB015696-RA">
    <property type="protein sequence ID" value="AALB015696-PA"/>
    <property type="gene ID" value="AALB015696"/>
</dbReference>
<evidence type="ECO:0000256" key="7">
    <source>
        <dbReference type="ARBA" id="ARBA00023170"/>
    </source>
</evidence>
<keyword evidence="6" id="KW-0472">Membrane</keyword>
<dbReference type="InterPro" id="IPR009318">
    <property type="entry name" value="Gustatory_rcpt"/>
</dbReference>
<sequence>MTLKAWKTIVVQKMHQKLTAIKDEDASDTFLCGIRPFVMLGQIFGIFPIYGIMSRDPQHLRLKWFSVRVILNLTVVFTALMQAYFEYQRLATIGVNAKNVSGLIFFIDACLINVLFLNLATSWRAIAVKWTEVDHTFNRPPFQMVGWSLRKRLRVISFTLLFLALVEHLLSIFSGAHNQYLEIKHCNWTVTAYFRHYAVRRFSNMYLNFPYHTASAIFLTYVSSALTIYWNYQDIFIILISVGLAARFQQINNYLKMLSDGVLIPGEDFWIRVRTHYVALCELLDDVDRVISWTMLISCATNLYYICLQILHVSQKLANTVDDIYYWFSLLFLIARTVTLFLSAAHIHECAKKPLDIIIKIPNVGWCVELERFSNQLKSEQVALSGMGFFHLTRQLLFSMAGTIVTYELVMLKFDEESENKGRIALCSKFSFEHI</sequence>
<evidence type="ECO:0000256" key="2">
    <source>
        <dbReference type="ARBA" id="ARBA00005327"/>
    </source>
</evidence>
<proteinExistence type="inferred from homology"/>
<dbReference type="PIRSF" id="PIRSF038981">
    <property type="entry name" value="GRP"/>
    <property type="match status" value="1"/>
</dbReference>
<dbReference type="OrthoDB" id="5800391at2759"/>
<comment type="subcellular location">
    <subcellularLocation>
        <location evidence="1">Cell membrane</location>
        <topology evidence="1">Multi-pass membrane protein</topology>
    </subcellularLocation>
</comment>
<dbReference type="PANTHER" id="PTHR21421:SF34">
    <property type="entry name" value="GUSTATORY RECEPTOR FOR SUGAR TASTE 61A-RELATED"/>
    <property type="match status" value="1"/>
</dbReference>
<comment type="function">
    <text evidence="8">Plays a role in the sugar gustatory response.</text>
</comment>
<evidence type="ECO:0000313" key="10">
    <source>
        <dbReference type="Proteomes" id="UP000069272"/>
    </source>
</evidence>
<evidence type="ECO:0000313" key="9">
    <source>
        <dbReference type="EnsemblMetazoa" id="AALB015696-PA"/>
    </source>
</evidence>
<evidence type="ECO:0000256" key="1">
    <source>
        <dbReference type="ARBA" id="ARBA00004651"/>
    </source>
</evidence>
<dbReference type="GO" id="GO:0007165">
    <property type="term" value="P:signal transduction"/>
    <property type="evidence" value="ECO:0007669"/>
    <property type="project" value="UniProtKB-KW"/>
</dbReference>
<evidence type="ECO:0000256" key="8">
    <source>
        <dbReference type="PIRNR" id="PIRNR038981"/>
    </source>
</evidence>
<keyword evidence="10" id="KW-1185">Reference proteome</keyword>
<accession>A0A182G0B7</accession>
<keyword evidence="3" id="KW-1003">Cell membrane</keyword>
<keyword evidence="7 8" id="KW-0675">Receptor</keyword>
<keyword evidence="8" id="KW-0807">Transducer</keyword>
<protein>
    <recommendedName>
        <fullName evidence="8">Gustatory receptor</fullName>
    </recommendedName>
</protein>
<dbReference type="Pfam" id="PF06151">
    <property type="entry name" value="Trehalose_recp"/>
    <property type="match status" value="1"/>
</dbReference>
<evidence type="ECO:0000256" key="5">
    <source>
        <dbReference type="ARBA" id="ARBA00022989"/>
    </source>
</evidence>
<dbReference type="VEuPathDB" id="VectorBase:AALB015696"/>
<evidence type="ECO:0000256" key="4">
    <source>
        <dbReference type="ARBA" id="ARBA00022692"/>
    </source>
</evidence>
<evidence type="ECO:0000256" key="6">
    <source>
        <dbReference type="ARBA" id="ARBA00023136"/>
    </source>
</evidence>
<dbReference type="KEGG" id="aali:118459743"/>
<dbReference type="GO" id="GO:0005886">
    <property type="term" value="C:plasma membrane"/>
    <property type="evidence" value="ECO:0007669"/>
    <property type="project" value="UniProtKB-SubCell"/>
</dbReference>
<dbReference type="Proteomes" id="UP000069272">
    <property type="component" value="Chromosome 2R"/>
</dbReference>
<name>A0A182G0B7_ANOAL</name>
<dbReference type="RefSeq" id="XP_035779313.1">
    <property type="nucleotide sequence ID" value="XM_035923420.1"/>
</dbReference>
<reference evidence="9 10" key="1">
    <citation type="journal article" date="2017" name="G3 (Bethesda)">
        <title>The Physical Genome Mapping of Anopheles albimanus Corrected Scaffold Misassemblies and Identified Interarm Rearrangements in Genus Anopheles.</title>
        <authorList>
            <person name="Artemov G.N."/>
            <person name="Peery A.N."/>
            <person name="Jiang X."/>
            <person name="Tu Z."/>
            <person name="Stegniy V.N."/>
            <person name="Sharakhova M.V."/>
            <person name="Sharakhov I.V."/>
        </authorList>
    </citation>
    <scope>NUCLEOTIDE SEQUENCE [LARGE SCALE GENOMIC DNA]</scope>
    <source>
        <strain evidence="9 10">ALBI9_A</strain>
    </source>
</reference>